<evidence type="ECO:0000256" key="1">
    <source>
        <dbReference type="SAM" id="SignalP"/>
    </source>
</evidence>
<sequence length="111" mass="12926">MKRFIIYSFSIFILILSNSCAELAAGLSSYNQANGTQCRQSIVDPEVYLDGKYQNKIMITDSEGNDIEYNEERWRASKAKTYLGYSFGIYYATSPYSELEYRFTHYCSSYY</sequence>
<name>A0A2S6IGA1_9FLAO</name>
<dbReference type="EMBL" id="PTJE01000007">
    <property type="protein sequence ID" value="PPK93245.1"/>
    <property type="molecule type" value="Genomic_DNA"/>
</dbReference>
<comment type="caution">
    <text evidence="2">The sequence shown here is derived from an EMBL/GenBank/DDBJ whole genome shotgun (WGS) entry which is preliminary data.</text>
</comment>
<protein>
    <submittedName>
        <fullName evidence="2">Uncharacterized protein</fullName>
    </submittedName>
</protein>
<organism evidence="2 3">
    <name type="scientific">Nonlabens xylanidelens</name>
    <dbReference type="NCBI Taxonomy" id="191564"/>
    <lineage>
        <taxon>Bacteria</taxon>
        <taxon>Pseudomonadati</taxon>
        <taxon>Bacteroidota</taxon>
        <taxon>Flavobacteriia</taxon>
        <taxon>Flavobacteriales</taxon>
        <taxon>Flavobacteriaceae</taxon>
        <taxon>Nonlabens</taxon>
    </lineage>
</organism>
<feature type="signal peptide" evidence="1">
    <location>
        <begin position="1"/>
        <end position="24"/>
    </location>
</feature>
<dbReference type="AlphaFoldDB" id="A0A2S6IGA1"/>
<keyword evidence="1" id="KW-0732">Signal</keyword>
<evidence type="ECO:0000313" key="2">
    <source>
        <dbReference type="EMBL" id="PPK93245.1"/>
    </source>
</evidence>
<dbReference type="Proteomes" id="UP000239002">
    <property type="component" value="Unassembled WGS sequence"/>
</dbReference>
<reference evidence="2 3" key="1">
    <citation type="submission" date="2018-02" db="EMBL/GenBank/DDBJ databases">
        <title>Genomic Encyclopedia of Archaeal and Bacterial Type Strains, Phase II (KMG-II): from individual species to whole genera.</title>
        <authorList>
            <person name="Goeker M."/>
        </authorList>
    </citation>
    <scope>NUCLEOTIDE SEQUENCE [LARGE SCALE GENOMIC DNA]</scope>
    <source>
        <strain evidence="2 3">DSM 16809</strain>
    </source>
</reference>
<dbReference type="OrthoDB" id="1203150at2"/>
<gene>
    <name evidence="2" type="ORF">LY01_02530</name>
</gene>
<proteinExistence type="predicted"/>
<dbReference type="RefSeq" id="WP_104516200.1">
    <property type="nucleotide sequence ID" value="NZ_MQVW01000012.1"/>
</dbReference>
<keyword evidence="3" id="KW-1185">Reference proteome</keyword>
<accession>A0A2S6IGA1</accession>
<evidence type="ECO:0000313" key="3">
    <source>
        <dbReference type="Proteomes" id="UP000239002"/>
    </source>
</evidence>
<feature type="chain" id="PRO_5015565524" evidence="1">
    <location>
        <begin position="25"/>
        <end position="111"/>
    </location>
</feature>